<dbReference type="GO" id="GO:0010506">
    <property type="term" value="P:regulation of autophagy"/>
    <property type="evidence" value="ECO:0007669"/>
    <property type="project" value="InterPro"/>
</dbReference>
<dbReference type="InterPro" id="IPR045269">
    <property type="entry name" value="Atg1-like"/>
</dbReference>
<dbReference type="GO" id="GO:0004674">
    <property type="term" value="F:protein serine/threonine kinase activity"/>
    <property type="evidence" value="ECO:0007669"/>
    <property type="project" value="UniProtKB-KW"/>
</dbReference>
<evidence type="ECO:0000256" key="6">
    <source>
        <dbReference type="ARBA" id="ARBA00022777"/>
    </source>
</evidence>
<dbReference type="Proteomes" id="UP000829364">
    <property type="component" value="Chromosome 3"/>
</dbReference>
<dbReference type="RefSeq" id="XP_047841701.1">
    <property type="nucleotide sequence ID" value="XM_047985724.1"/>
</dbReference>
<protein>
    <recommendedName>
        <fullName evidence="2">non-specific serine/threonine protein kinase</fullName>
        <ecNumber evidence="2">2.7.11.1</ecNumber>
    </recommendedName>
    <alternativeName>
        <fullName evidence="9">Autophagy-related protein 1</fullName>
    </alternativeName>
</protein>
<evidence type="ECO:0000313" key="15">
    <source>
        <dbReference type="Proteomes" id="UP000829364"/>
    </source>
</evidence>
<dbReference type="OrthoDB" id="10252171at2759"/>
<keyword evidence="7" id="KW-0067">ATP-binding</keyword>
<organism evidence="14 15">
    <name type="scientific">Purpureocillium takamizusanense</name>
    <dbReference type="NCBI Taxonomy" id="2060973"/>
    <lineage>
        <taxon>Eukaryota</taxon>
        <taxon>Fungi</taxon>
        <taxon>Dikarya</taxon>
        <taxon>Ascomycota</taxon>
        <taxon>Pezizomycotina</taxon>
        <taxon>Sordariomycetes</taxon>
        <taxon>Hypocreomycetidae</taxon>
        <taxon>Hypocreales</taxon>
        <taxon>Ophiocordycipitaceae</taxon>
        <taxon>Purpureocillium</taxon>
    </lineage>
</organism>
<evidence type="ECO:0000313" key="14">
    <source>
        <dbReference type="EMBL" id="UNI18220.1"/>
    </source>
</evidence>
<dbReference type="PANTHER" id="PTHR24348:SF22">
    <property type="entry name" value="NON-SPECIFIC SERINE_THREONINE PROTEIN KINASE"/>
    <property type="match status" value="1"/>
</dbReference>
<dbReference type="GeneID" id="72066456"/>
<accession>A0A9Q8QEM1</accession>
<evidence type="ECO:0000256" key="1">
    <source>
        <dbReference type="ARBA" id="ARBA00004623"/>
    </source>
</evidence>
<evidence type="ECO:0000256" key="4">
    <source>
        <dbReference type="ARBA" id="ARBA00022679"/>
    </source>
</evidence>
<gene>
    <name evidence="14" type="ORF">JDV02_004502</name>
</gene>
<sequence>MSDRSPLTDVVRDSKLDSKLETEVFSSASSALEHVFYDSREHKNQQPVRREERWVHKALVGRGTYSSVFLEQRDHADGDRQLRAVKRIDKSVALENGLDYTRELEAFAKFSHQKYWHCFVRSYGWFENDDSVYITMEYLENGNLGQHLKKPLPEAEARQITGQVLEGLIFMHQNGFTHRDLKPEKIMVVTTGPDWFVKITNSGSKKSDGGVGRMPTAWPDTQNHNPPEDLSFRPSQVFTSSYDMWSLGVVAYRMFIDIRELSGLVDLVRARITGDFPIATLVRNRVSQEGREFILKLVNPNPNARLTASAASQHPWMTMQLAPETGNRSLEYVLKLNDDVSTKSGEVESESAAQGHRSHGSFFGSGSGLPSTQPTSLSESQPGRTHLDVQLGVRTASLSRLDMIAESELGCNRHEDNFDAKSQRSVASYNTSASSSESYQAIFVTWVSDIIENRLHWNSSEDLALLYEILPEVLREFSTRLCRKGKSDAHRKVMWYVHKMCNGDNSSHSVVTSTLEGLQPELGPAEQDDDIENVVDSRNEDVDQEAVILSNADDDNRDKSSSMSLEEKMARLMDSQDRDSVADVRERYRDILQDPEEENWVLSSLTRYRGLRGIDPLDKKAIRRSVFTALRTKAKGKSVRANQRYADPARITRNMDAPTSDTHFEVQWNPVAFVNEVRIPSSEDDVPWPREHDGAGGIKQKSNLPLIARLITVTGNQHRVQALPCREYMIQTWPLPTSNTPKEPLPMPPLLSLIRRLIDAPNADHTEELPWGSWMRARLGDGGVLCVSVHGTDYEIAEVSEQLGWLGSALRTPAQKGGLSICYSELTAGPPGLNQSESGSAFSMRLEFSEKQIDLDTGLNMCWKGFFRNLTIARGYPIPSRPDRFDGLQIPLHHAANIIRARRLDRFRSRYMVKGYSSVLYPTRVDRLDKFITWHFIGNRGDSHLSYADLRIGHGEDEESVRSLQQNDIENASHVIGWCPDVKKVAGTRHADYSSIYFSGVEQVTDYEATLEKVEISGGTSNFKLAGTLALCKRLRGESLQFDQSQNNWVKSIEAVGKRGKCVILYDKPEQRAWLVDGYSALLHLFRASLQNDSEGRSRNLYVSANDSRVRPSDKQFELAKLDRLERELEQKEGGDGGLDSVPLEILTSRKICSLEMRHQSYGPTSQGTDKETGFYVADRIRDLVEGLEKMQAMAAASTRGALSGVTVSTSSETVLEGYDFWDVASLEGAGTLPARSVRLHKVAKGWIKFARSIGAVALFGKGFGNILRPVEMSNEAACCRRCLWNMPMPCGKDMLALAVVDLEYLHREEWRTADTSDRMVRMLFPWKNPAGCFNPCLGSSRNSHRSMACPGPLRMQAFLPATDVGKEKMLSLSKARSWTRELLLRPSAAQSPTRPGVTTKTFYRNGAIVLGVPDRDLRRGRIAFTASAATAAAASEADEGQGASSVVAVSRSGDSRNTAASVTSAPSDYQDSSMVVGTLTTDSS</sequence>
<keyword evidence="15" id="KW-1185">Reference proteome</keyword>
<comment type="catalytic activity">
    <reaction evidence="10">
        <text>L-threonyl-[protein] + ATP = O-phospho-L-threonyl-[protein] + ADP + H(+)</text>
        <dbReference type="Rhea" id="RHEA:46608"/>
        <dbReference type="Rhea" id="RHEA-COMP:11060"/>
        <dbReference type="Rhea" id="RHEA-COMP:11605"/>
        <dbReference type="ChEBI" id="CHEBI:15378"/>
        <dbReference type="ChEBI" id="CHEBI:30013"/>
        <dbReference type="ChEBI" id="CHEBI:30616"/>
        <dbReference type="ChEBI" id="CHEBI:61977"/>
        <dbReference type="ChEBI" id="CHEBI:456216"/>
        <dbReference type="EC" id="2.7.11.1"/>
    </reaction>
</comment>
<dbReference type="GO" id="GO:0034045">
    <property type="term" value="C:phagophore assembly site membrane"/>
    <property type="evidence" value="ECO:0007669"/>
    <property type="project" value="UniProtKB-SubCell"/>
</dbReference>
<evidence type="ECO:0000256" key="2">
    <source>
        <dbReference type="ARBA" id="ARBA00012513"/>
    </source>
</evidence>
<proteinExistence type="predicted"/>
<feature type="compositionally biased region" description="Low complexity" evidence="12">
    <location>
        <begin position="1437"/>
        <end position="1457"/>
    </location>
</feature>
<comment type="subcellular location">
    <subcellularLocation>
        <location evidence="1">Preautophagosomal structure membrane</location>
        <topology evidence="1">Peripheral membrane protein</topology>
    </subcellularLocation>
</comment>
<dbReference type="GO" id="GO:0005776">
    <property type="term" value="C:autophagosome"/>
    <property type="evidence" value="ECO:0007669"/>
    <property type="project" value="TreeGrafter"/>
</dbReference>
<dbReference type="InterPro" id="IPR011009">
    <property type="entry name" value="Kinase-like_dom_sf"/>
</dbReference>
<evidence type="ECO:0000256" key="9">
    <source>
        <dbReference type="ARBA" id="ARBA00030237"/>
    </source>
</evidence>
<evidence type="ECO:0000256" key="7">
    <source>
        <dbReference type="ARBA" id="ARBA00022840"/>
    </source>
</evidence>
<keyword evidence="6" id="KW-0418">Kinase</keyword>
<keyword evidence="8" id="KW-0813">Transport</keyword>
<dbReference type="GO" id="GO:0005524">
    <property type="term" value="F:ATP binding"/>
    <property type="evidence" value="ECO:0007669"/>
    <property type="project" value="UniProtKB-KW"/>
</dbReference>
<keyword evidence="4" id="KW-0808">Transferase</keyword>
<evidence type="ECO:0000256" key="5">
    <source>
        <dbReference type="ARBA" id="ARBA00022741"/>
    </source>
</evidence>
<dbReference type="PROSITE" id="PS50011">
    <property type="entry name" value="PROTEIN_KINASE_DOM"/>
    <property type="match status" value="1"/>
</dbReference>
<evidence type="ECO:0000256" key="12">
    <source>
        <dbReference type="SAM" id="MobiDB-lite"/>
    </source>
</evidence>
<feature type="domain" description="Protein kinase" evidence="13">
    <location>
        <begin position="54"/>
        <end position="317"/>
    </location>
</feature>
<keyword evidence="5" id="KW-0547">Nucleotide-binding</keyword>
<dbReference type="Gene3D" id="1.10.510.10">
    <property type="entry name" value="Transferase(Phosphotransferase) domain 1"/>
    <property type="match status" value="1"/>
</dbReference>
<dbReference type="InterPro" id="IPR000719">
    <property type="entry name" value="Prot_kinase_dom"/>
</dbReference>
<feature type="region of interest" description="Disordered" evidence="12">
    <location>
        <begin position="1437"/>
        <end position="1485"/>
    </location>
</feature>
<dbReference type="SUPFAM" id="SSF56112">
    <property type="entry name" value="Protein kinase-like (PK-like)"/>
    <property type="match status" value="1"/>
</dbReference>
<dbReference type="GO" id="GO:0015031">
    <property type="term" value="P:protein transport"/>
    <property type="evidence" value="ECO:0007669"/>
    <property type="project" value="UniProtKB-KW"/>
</dbReference>
<dbReference type="EC" id="2.7.11.1" evidence="2"/>
<dbReference type="GO" id="GO:0005829">
    <property type="term" value="C:cytosol"/>
    <property type="evidence" value="ECO:0007669"/>
    <property type="project" value="TreeGrafter"/>
</dbReference>
<dbReference type="KEGG" id="ptkz:JDV02_004502"/>
<evidence type="ECO:0000256" key="8">
    <source>
        <dbReference type="ARBA" id="ARBA00022927"/>
    </source>
</evidence>
<keyword evidence="8" id="KW-0653">Protein transport</keyword>
<name>A0A9Q8QEM1_9HYPO</name>
<evidence type="ECO:0000256" key="11">
    <source>
        <dbReference type="ARBA" id="ARBA00048679"/>
    </source>
</evidence>
<dbReference type="CDD" id="cd00180">
    <property type="entry name" value="PKc"/>
    <property type="match status" value="1"/>
</dbReference>
<evidence type="ECO:0000259" key="13">
    <source>
        <dbReference type="PROSITE" id="PS50011"/>
    </source>
</evidence>
<reference evidence="14" key="1">
    <citation type="submission" date="2021-11" db="EMBL/GenBank/DDBJ databases">
        <title>Purpureocillium_takamizusanense_genome.</title>
        <authorList>
            <person name="Nguyen N.-H."/>
        </authorList>
    </citation>
    <scope>NUCLEOTIDE SEQUENCE</scope>
    <source>
        <strain evidence="14">PT3</strain>
    </source>
</reference>
<evidence type="ECO:0000256" key="3">
    <source>
        <dbReference type="ARBA" id="ARBA00022527"/>
    </source>
</evidence>
<keyword evidence="3" id="KW-0723">Serine/threonine-protein kinase</keyword>
<dbReference type="GO" id="GO:0000045">
    <property type="term" value="P:autophagosome assembly"/>
    <property type="evidence" value="ECO:0007669"/>
    <property type="project" value="TreeGrafter"/>
</dbReference>
<feature type="compositionally biased region" description="Polar residues" evidence="12">
    <location>
        <begin position="1458"/>
        <end position="1485"/>
    </location>
</feature>
<dbReference type="EMBL" id="CP086356">
    <property type="protein sequence ID" value="UNI18220.1"/>
    <property type="molecule type" value="Genomic_DNA"/>
</dbReference>
<comment type="catalytic activity">
    <reaction evidence="11">
        <text>L-seryl-[protein] + ATP = O-phospho-L-seryl-[protein] + ADP + H(+)</text>
        <dbReference type="Rhea" id="RHEA:17989"/>
        <dbReference type="Rhea" id="RHEA-COMP:9863"/>
        <dbReference type="Rhea" id="RHEA-COMP:11604"/>
        <dbReference type="ChEBI" id="CHEBI:15378"/>
        <dbReference type="ChEBI" id="CHEBI:29999"/>
        <dbReference type="ChEBI" id="CHEBI:30616"/>
        <dbReference type="ChEBI" id="CHEBI:83421"/>
        <dbReference type="ChEBI" id="CHEBI:456216"/>
        <dbReference type="EC" id="2.7.11.1"/>
    </reaction>
</comment>
<feature type="region of interest" description="Disordered" evidence="12">
    <location>
        <begin position="343"/>
        <end position="386"/>
    </location>
</feature>
<dbReference type="Pfam" id="PF00069">
    <property type="entry name" value="Pkinase"/>
    <property type="match status" value="1"/>
</dbReference>
<evidence type="ECO:0000256" key="10">
    <source>
        <dbReference type="ARBA" id="ARBA00047899"/>
    </source>
</evidence>
<feature type="compositionally biased region" description="Polar residues" evidence="12">
    <location>
        <begin position="369"/>
        <end position="383"/>
    </location>
</feature>
<dbReference type="PANTHER" id="PTHR24348">
    <property type="entry name" value="SERINE/THREONINE-PROTEIN KINASE UNC-51-RELATED"/>
    <property type="match status" value="1"/>
</dbReference>